<proteinExistence type="predicted"/>
<evidence type="ECO:0000256" key="2">
    <source>
        <dbReference type="SAM" id="Phobius"/>
    </source>
</evidence>
<reference evidence="4" key="1">
    <citation type="journal article" date="2019" name="Int. J. Syst. Evol. Microbiol.">
        <title>The Global Catalogue of Microorganisms (GCM) 10K type strain sequencing project: providing services to taxonomists for standard genome sequencing and annotation.</title>
        <authorList>
            <consortium name="The Broad Institute Genomics Platform"/>
            <consortium name="The Broad Institute Genome Sequencing Center for Infectious Disease"/>
            <person name="Wu L."/>
            <person name="Ma J."/>
        </authorList>
    </citation>
    <scope>NUCLEOTIDE SEQUENCE [LARGE SCALE GENOMIC DNA]</scope>
    <source>
        <strain evidence="4">JCM 17441</strain>
    </source>
</reference>
<feature type="transmembrane region" description="Helical" evidence="2">
    <location>
        <begin position="90"/>
        <end position="111"/>
    </location>
</feature>
<evidence type="ECO:0000313" key="3">
    <source>
        <dbReference type="EMBL" id="GAA4254132.1"/>
    </source>
</evidence>
<keyword evidence="2" id="KW-1133">Transmembrane helix</keyword>
<gene>
    <name evidence="3" type="ORF">GCM10022255_057670</name>
</gene>
<dbReference type="Proteomes" id="UP001500620">
    <property type="component" value="Unassembled WGS sequence"/>
</dbReference>
<dbReference type="EMBL" id="BAABAT010000017">
    <property type="protein sequence ID" value="GAA4254132.1"/>
    <property type="molecule type" value="Genomic_DNA"/>
</dbReference>
<dbReference type="InterPro" id="IPR019051">
    <property type="entry name" value="Trp_biosyn_TM_oprn/chp"/>
</dbReference>
<comment type="caution">
    <text evidence="3">The sequence shown here is derived from an EMBL/GenBank/DDBJ whole genome shotgun (WGS) entry which is preliminary data.</text>
</comment>
<organism evidence="3 4">
    <name type="scientific">Dactylosporangium darangshiense</name>
    <dbReference type="NCBI Taxonomy" id="579108"/>
    <lineage>
        <taxon>Bacteria</taxon>
        <taxon>Bacillati</taxon>
        <taxon>Actinomycetota</taxon>
        <taxon>Actinomycetes</taxon>
        <taxon>Micromonosporales</taxon>
        <taxon>Micromonosporaceae</taxon>
        <taxon>Dactylosporangium</taxon>
    </lineage>
</organism>
<feature type="transmembrane region" description="Helical" evidence="2">
    <location>
        <begin position="117"/>
        <end position="138"/>
    </location>
</feature>
<evidence type="ECO:0000313" key="4">
    <source>
        <dbReference type="Proteomes" id="UP001500620"/>
    </source>
</evidence>
<dbReference type="Pfam" id="PF09534">
    <property type="entry name" value="Trp_oprn_chp"/>
    <property type="match status" value="1"/>
</dbReference>
<keyword evidence="2" id="KW-0472">Membrane</keyword>
<feature type="compositionally biased region" description="Basic and acidic residues" evidence="1">
    <location>
        <begin position="174"/>
        <end position="187"/>
    </location>
</feature>
<sequence>MSEATEAGTARTSGRRGLMITAAACAAGAALVLLAATRSWQHLVTPQPAPLPPITKERTGTDIAPWLPALGVVALAGAGALFATRAAARLVVGVLLILSGAGVAIAALVTLDDKVKVAWPLLCVLGGLVVLAAGVVTVRSGRSWPGMSARYDRPATAPEKKPDRPASQAELWDALDRGEDPTKDDRP</sequence>
<feature type="region of interest" description="Disordered" evidence="1">
    <location>
        <begin position="147"/>
        <end position="187"/>
    </location>
</feature>
<accession>A0ABP8DEM6</accession>
<name>A0ABP8DEM6_9ACTN</name>
<evidence type="ECO:0000256" key="1">
    <source>
        <dbReference type="SAM" id="MobiDB-lite"/>
    </source>
</evidence>
<protein>
    <submittedName>
        <fullName evidence="3">TIGR02234 family membrane protein</fullName>
    </submittedName>
</protein>
<feature type="compositionally biased region" description="Basic and acidic residues" evidence="1">
    <location>
        <begin position="150"/>
        <end position="164"/>
    </location>
</feature>
<feature type="transmembrane region" description="Helical" evidence="2">
    <location>
        <begin position="63"/>
        <end position="83"/>
    </location>
</feature>
<keyword evidence="4" id="KW-1185">Reference proteome</keyword>
<keyword evidence="2" id="KW-0812">Transmembrane</keyword>
<dbReference type="RefSeq" id="WP_345131194.1">
    <property type="nucleotide sequence ID" value="NZ_BAABAT010000017.1"/>
</dbReference>